<reference evidence="1 2" key="1">
    <citation type="submission" date="2020-01" db="EMBL/GenBank/DDBJ databases">
        <title>Herbidospora sp. NEAU-GS84 nov., a novel actinomycete isolated from soil.</title>
        <authorList>
            <person name="Han L."/>
        </authorList>
    </citation>
    <scope>NUCLEOTIDE SEQUENCE [LARGE SCALE GENOMIC DNA]</scope>
    <source>
        <strain evidence="1 2">NEAU-GS84</strain>
    </source>
</reference>
<dbReference type="RefSeq" id="WP_161483797.1">
    <property type="nucleotide sequence ID" value="NZ_WXEW01000012.1"/>
</dbReference>
<organism evidence="1 2">
    <name type="scientific">Herbidospora solisilvae</name>
    <dbReference type="NCBI Taxonomy" id="2696284"/>
    <lineage>
        <taxon>Bacteria</taxon>
        <taxon>Bacillati</taxon>
        <taxon>Actinomycetota</taxon>
        <taxon>Actinomycetes</taxon>
        <taxon>Streptosporangiales</taxon>
        <taxon>Streptosporangiaceae</taxon>
        <taxon>Herbidospora</taxon>
    </lineage>
</organism>
<dbReference type="Proteomes" id="UP000479526">
    <property type="component" value="Unassembled WGS sequence"/>
</dbReference>
<protein>
    <submittedName>
        <fullName evidence="1">Uncharacterized protein</fullName>
    </submittedName>
</protein>
<gene>
    <name evidence="1" type="ORF">GT755_34730</name>
</gene>
<dbReference type="InterPro" id="IPR045592">
    <property type="entry name" value="DUF6461"/>
</dbReference>
<dbReference type="EMBL" id="WXEW01000012">
    <property type="protein sequence ID" value="NAS26813.1"/>
    <property type="molecule type" value="Genomic_DNA"/>
</dbReference>
<accession>A0A7C9NBT3</accession>
<evidence type="ECO:0000313" key="2">
    <source>
        <dbReference type="Proteomes" id="UP000479526"/>
    </source>
</evidence>
<sequence length="353" mass="38866">MCAYDMKYAELMDAGLPDQLCLTWVREPDIDEVARRFGADLTSKEWADDDRIADLEEDYRAELIHLVTVGDWTLALAPNGYQGSRSEVMESLSAQGRAFSVYWSAAMDSAVMYAVDGVVQTEFDLAEVDERTGADPSALDPLLAELGVSDELSLPELQARCLAMGERLSGALVPPGWLRSPRHVFKIVDPLPDAIVPPAYLNPRAPFLDEPEIARILADPSPAMAPAVNRQIATTVIAIAGIDDPIAGEALRLLDTGERFPGERQKLRDRVIQQAEATIDQARSLGGGPEADRVALTAHALRVLYRSLWPEPAEAASAASSEVLLMKVPNRTDRMRLTVLRNVSERIRRELRR</sequence>
<proteinExistence type="predicted"/>
<keyword evidence="2" id="KW-1185">Reference proteome</keyword>
<evidence type="ECO:0000313" key="1">
    <source>
        <dbReference type="EMBL" id="NAS26813.1"/>
    </source>
</evidence>
<comment type="caution">
    <text evidence="1">The sequence shown here is derived from an EMBL/GenBank/DDBJ whole genome shotgun (WGS) entry which is preliminary data.</text>
</comment>
<name>A0A7C9NBT3_9ACTN</name>
<dbReference type="Pfam" id="PF20062">
    <property type="entry name" value="DUF6461"/>
    <property type="match status" value="1"/>
</dbReference>
<dbReference type="AlphaFoldDB" id="A0A7C9NBT3"/>